<dbReference type="InterPro" id="IPR009057">
    <property type="entry name" value="Homeodomain-like_sf"/>
</dbReference>
<sequence length="194" mass="22195">MPNEVLFNEEEVLQKATVLFWLKGYNGTSMDELTKVTGLSRSSIYNSFGTKYNLFIKCLNHYKQHQYNNLTLCLHKAGTPLKKIQHIFRMEINDLIKDKENKGCLIINTTTELANLENNIAAFVKKNMEDFENLFQQLVKEGQLMGEINKTLSPLAAARHLYNCLVGLKIIAQTTNDKRILEDIAKLSLSVLQK</sequence>
<dbReference type="EMBL" id="LWBP01000123">
    <property type="protein sequence ID" value="OQP62222.1"/>
    <property type="molecule type" value="Genomic_DNA"/>
</dbReference>
<gene>
    <name evidence="7" type="ORF">A4R26_18270</name>
</gene>
<feature type="domain" description="HTH tetR-type" evidence="6">
    <location>
        <begin position="6"/>
        <end position="66"/>
    </location>
</feature>
<dbReference type="Gene3D" id="1.10.357.10">
    <property type="entry name" value="Tetracycline Repressor, domain 2"/>
    <property type="match status" value="1"/>
</dbReference>
<dbReference type="SUPFAM" id="SSF46689">
    <property type="entry name" value="Homeodomain-like"/>
    <property type="match status" value="1"/>
</dbReference>
<organism evidence="7 8">
    <name type="scientific">Niastella populi</name>
    <dbReference type="NCBI Taxonomy" id="550983"/>
    <lineage>
        <taxon>Bacteria</taxon>
        <taxon>Pseudomonadati</taxon>
        <taxon>Bacteroidota</taxon>
        <taxon>Chitinophagia</taxon>
        <taxon>Chitinophagales</taxon>
        <taxon>Chitinophagaceae</taxon>
        <taxon>Niastella</taxon>
    </lineage>
</organism>
<dbReference type="InterPro" id="IPR036271">
    <property type="entry name" value="Tet_transcr_reg_TetR-rel_C_sf"/>
</dbReference>
<dbReference type="SUPFAM" id="SSF48498">
    <property type="entry name" value="Tetracyclin repressor-like, C-terminal domain"/>
    <property type="match status" value="1"/>
</dbReference>
<evidence type="ECO:0000256" key="3">
    <source>
        <dbReference type="ARBA" id="ARBA00023163"/>
    </source>
</evidence>
<protein>
    <recommendedName>
        <fullName evidence="6">HTH tetR-type domain-containing protein</fullName>
    </recommendedName>
</protein>
<dbReference type="PANTHER" id="PTHR47506">
    <property type="entry name" value="TRANSCRIPTIONAL REGULATORY PROTEIN"/>
    <property type="match status" value="1"/>
</dbReference>
<keyword evidence="1" id="KW-0805">Transcription regulation</keyword>
<evidence type="ECO:0000313" key="7">
    <source>
        <dbReference type="EMBL" id="OQP62222.1"/>
    </source>
</evidence>
<keyword evidence="5" id="KW-0175">Coiled coil</keyword>
<evidence type="ECO:0000256" key="2">
    <source>
        <dbReference type="ARBA" id="ARBA00023125"/>
    </source>
</evidence>
<evidence type="ECO:0000256" key="4">
    <source>
        <dbReference type="PROSITE-ProRule" id="PRU00335"/>
    </source>
</evidence>
<evidence type="ECO:0000256" key="1">
    <source>
        <dbReference type="ARBA" id="ARBA00023015"/>
    </source>
</evidence>
<name>A0A1V9FV41_9BACT</name>
<evidence type="ECO:0000256" key="5">
    <source>
        <dbReference type="SAM" id="Coils"/>
    </source>
</evidence>
<dbReference type="InterPro" id="IPR001647">
    <property type="entry name" value="HTH_TetR"/>
</dbReference>
<comment type="caution">
    <text evidence="7">The sequence shown here is derived from an EMBL/GenBank/DDBJ whole genome shotgun (WGS) entry which is preliminary data.</text>
</comment>
<keyword evidence="2 4" id="KW-0238">DNA-binding</keyword>
<accession>A0A1V9FV41</accession>
<dbReference type="InterPro" id="IPR011075">
    <property type="entry name" value="TetR_C"/>
</dbReference>
<dbReference type="AlphaFoldDB" id="A0A1V9FV41"/>
<reference evidence="8" key="1">
    <citation type="submission" date="2016-04" db="EMBL/GenBank/DDBJ databases">
        <authorList>
            <person name="Chen L."/>
            <person name="Zhuang W."/>
            <person name="Wang G."/>
        </authorList>
    </citation>
    <scope>NUCLEOTIDE SEQUENCE [LARGE SCALE GENOMIC DNA]</scope>
    <source>
        <strain evidence="8">208</strain>
    </source>
</reference>
<dbReference type="Proteomes" id="UP000192276">
    <property type="component" value="Unassembled WGS sequence"/>
</dbReference>
<proteinExistence type="predicted"/>
<keyword evidence="8" id="KW-1185">Reference proteome</keyword>
<feature type="DNA-binding region" description="H-T-H motif" evidence="4">
    <location>
        <begin position="29"/>
        <end position="48"/>
    </location>
</feature>
<evidence type="ECO:0000313" key="8">
    <source>
        <dbReference type="Proteomes" id="UP000192276"/>
    </source>
</evidence>
<dbReference type="GO" id="GO:0003677">
    <property type="term" value="F:DNA binding"/>
    <property type="evidence" value="ECO:0007669"/>
    <property type="project" value="UniProtKB-UniRule"/>
</dbReference>
<dbReference type="Gene3D" id="1.10.10.60">
    <property type="entry name" value="Homeodomain-like"/>
    <property type="match status" value="1"/>
</dbReference>
<dbReference type="Pfam" id="PF16925">
    <property type="entry name" value="TetR_C_13"/>
    <property type="match status" value="1"/>
</dbReference>
<keyword evidence="3" id="KW-0804">Transcription</keyword>
<dbReference type="PROSITE" id="PS50977">
    <property type="entry name" value="HTH_TETR_2"/>
    <property type="match status" value="1"/>
</dbReference>
<dbReference type="PANTHER" id="PTHR47506:SF1">
    <property type="entry name" value="HTH-TYPE TRANSCRIPTIONAL REGULATOR YJDC"/>
    <property type="match status" value="1"/>
</dbReference>
<dbReference type="STRING" id="550983.A4R26_18270"/>
<feature type="coiled-coil region" evidence="5">
    <location>
        <begin position="106"/>
        <end position="141"/>
    </location>
</feature>
<dbReference type="Pfam" id="PF00440">
    <property type="entry name" value="TetR_N"/>
    <property type="match status" value="1"/>
</dbReference>
<dbReference type="RefSeq" id="WP_165760241.1">
    <property type="nucleotide sequence ID" value="NZ_LWBP01000123.1"/>
</dbReference>
<evidence type="ECO:0000259" key="6">
    <source>
        <dbReference type="PROSITE" id="PS50977"/>
    </source>
</evidence>